<comment type="caution">
    <text evidence="2">The sequence shown here is derived from an EMBL/GenBank/DDBJ whole genome shotgun (WGS) entry which is preliminary data.</text>
</comment>
<keyword evidence="3" id="KW-1185">Reference proteome</keyword>
<gene>
    <name evidence="2" type="ORF">ANN_24916</name>
</gene>
<evidence type="ECO:0000313" key="2">
    <source>
        <dbReference type="EMBL" id="KAJ4427296.1"/>
    </source>
</evidence>
<reference evidence="2 3" key="1">
    <citation type="journal article" date="2022" name="Allergy">
        <title>Genome assembly and annotation of Periplaneta americana reveal a comprehensive cockroach allergen profile.</title>
        <authorList>
            <person name="Wang L."/>
            <person name="Xiong Q."/>
            <person name="Saelim N."/>
            <person name="Wang L."/>
            <person name="Nong W."/>
            <person name="Wan A.T."/>
            <person name="Shi M."/>
            <person name="Liu X."/>
            <person name="Cao Q."/>
            <person name="Hui J.H.L."/>
            <person name="Sookrung N."/>
            <person name="Leung T.F."/>
            <person name="Tungtrongchitr A."/>
            <person name="Tsui S.K.W."/>
        </authorList>
    </citation>
    <scope>NUCLEOTIDE SEQUENCE [LARGE SCALE GENOMIC DNA]</scope>
    <source>
        <strain evidence="2">PWHHKU_190912</strain>
    </source>
</reference>
<accession>A0ABQ8S0J2</accession>
<feature type="region of interest" description="Disordered" evidence="1">
    <location>
        <begin position="238"/>
        <end position="259"/>
    </location>
</feature>
<name>A0ABQ8S0J2_PERAM</name>
<evidence type="ECO:0000313" key="3">
    <source>
        <dbReference type="Proteomes" id="UP001148838"/>
    </source>
</evidence>
<proteinExistence type="predicted"/>
<feature type="non-terminal residue" evidence="2">
    <location>
        <position position="1"/>
    </location>
</feature>
<protein>
    <submittedName>
        <fullName evidence="2">Uncharacterized protein</fullName>
    </submittedName>
</protein>
<organism evidence="2 3">
    <name type="scientific">Periplaneta americana</name>
    <name type="common">American cockroach</name>
    <name type="synonym">Blatta americana</name>
    <dbReference type="NCBI Taxonomy" id="6978"/>
    <lineage>
        <taxon>Eukaryota</taxon>
        <taxon>Metazoa</taxon>
        <taxon>Ecdysozoa</taxon>
        <taxon>Arthropoda</taxon>
        <taxon>Hexapoda</taxon>
        <taxon>Insecta</taxon>
        <taxon>Pterygota</taxon>
        <taxon>Neoptera</taxon>
        <taxon>Polyneoptera</taxon>
        <taxon>Dictyoptera</taxon>
        <taxon>Blattodea</taxon>
        <taxon>Blattoidea</taxon>
        <taxon>Blattidae</taxon>
        <taxon>Blattinae</taxon>
        <taxon>Periplaneta</taxon>
    </lineage>
</organism>
<sequence>KFIFDFFKDPNIKMLVMVGSASGIPTPQHSFPVSTGKGKSSYFIKKSPEAITKENFRSLLIFGDIAAKPVDELAVLVQEVWFLAEYFIMHDDYFKLKYRSRNKIWAHLNFPSSSYNIQLTEHAQYVFVPLLSNPKNQRSWPKVVADDIMRHVYELKNIVYEVRGKINGQTLLPMPVGIERVHEVEQTIIERQVNVHFTGSLDYLQAFPESRPAAHGGEWPRDELGCLLETWTKDLSVVPEGQRNRSEQGRSAGPLCPLR</sequence>
<evidence type="ECO:0000256" key="1">
    <source>
        <dbReference type="SAM" id="MobiDB-lite"/>
    </source>
</evidence>
<dbReference type="EMBL" id="JAJSOF020000038">
    <property type="protein sequence ID" value="KAJ4427296.1"/>
    <property type="molecule type" value="Genomic_DNA"/>
</dbReference>
<dbReference type="Proteomes" id="UP001148838">
    <property type="component" value="Unassembled WGS sequence"/>
</dbReference>